<proteinExistence type="predicted"/>
<accession>A0A4P9WK80</accession>
<evidence type="ECO:0000313" key="2">
    <source>
        <dbReference type="EMBL" id="RKO93214.1"/>
    </source>
</evidence>
<evidence type="ECO:0000256" key="1">
    <source>
        <dbReference type="SAM" id="MobiDB-lite"/>
    </source>
</evidence>
<sequence length="252" mass="28188">MGLHSQNRLSQSCKRPVSITYRDPLPRPPHPLVDDQMTHTSTPLSPPRPRTVLDSRDTREFDHGERERRLGQATNDEGADLPDGLKTPLACQPACVNAVCKLCMQTSRAWPRRLASTRPLAVSATPAPTLCVRARLQWQIASDWEFVFSVERTRFQSVAFGRRGTDPATEQLCSLHRLLLDLTRIAIGKRGREEKGKAEACLRHNEDSGAFARRHLSAHLVSGLEIKRSLYYGCGDWVDGVKAKHRAAGRPL</sequence>
<protein>
    <submittedName>
        <fullName evidence="2">Uncharacterized protein</fullName>
    </submittedName>
</protein>
<dbReference type="AlphaFoldDB" id="A0A4P9WK80"/>
<organism evidence="2 3">
    <name type="scientific">Blyttiomyces helicus</name>
    <dbReference type="NCBI Taxonomy" id="388810"/>
    <lineage>
        <taxon>Eukaryota</taxon>
        <taxon>Fungi</taxon>
        <taxon>Fungi incertae sedis</taxon>
        <taxon>Chytridiomycota</taxon>
        <taxon>Chytridiomycota incertae sedis</taxon>
        <taxon>Chytridiomycetes</taxon>
        <taxon>Chytridiomycetes incertae sedis</taxon>
        <taxon>Blyttiomyces</taxon>
    </lineage>
</organism>
<dbReference type="EMBL" id="KZ994329">
    <property type="protein sequence ID" value="RKO93214.1"/>
    <property type="molecule type" value="Genomic_DNA"/>
</dbReference>
<reference evidence="3" key="1">
    <citation type="journal article" date="2018" name="Nat. Microbiol.">
        <title>Leveraging single-cell genomics to expand the fungal tree of life.</title>
        <authorList>
            <person name="Ahrendt S.R."/>
            <person name="Quandt C.A."/>
            <person name="Ciobanu D."/>
            <person name="Clum A."/>
            <person name="Salamov A."/>
            <person name="Andreopoulos B."/>
            <person name="Cheng J.F."/>
            <person name="Woyke T."/>
            <person name="Pelin A."/>
            <person name="Henrissat B."/>
            <person name="Reynolds N.K."/>
            <person name="Benny G.L."/>
            <person name="Smith M.E."/>
            <person name="James T.Y."/>
            <person name="Grigoriev I.V."/>
        </authorList>
    </citation>
    <scope>NUCLEOTIDE SEQUENCE [LARGE SCALE GENOMIC DNA]</scope>
</reference>
<feature type="region of interest" description="Disordered" evidence="1">
    <location>
        <begin position="1"/>
        <end position="81"/>
    </location>
</feature>
<keyword evidence="3" id="KW-1185">Reference proteome</keyword>
<evidence type="ECO:0000313" key="3">
    <source>
        <dbReference type="Proteomes" id="UP000269721"/>
    </source>
</evidence>
<gene>
    <name evidence="2" type="ORF">BDK51DRAFT_42049</name>
</gene>
<dbReference type="Proteomes" id="UP000269721">
    <property type="component" value="Unassembled WGS sequence"/>
</dbReference>
<feature type="compositionally biased region" description="Basic and acidic residues" evidence="1">
    <location>
        <begin position="51"/>
        <end position="70"/>
    </location>
</feature>
<feature type="compositionally biased region" description="Polar residues" evidence="1">
    <location>
        <begin position="1"/>
        <end position="13"/>
    </location>
</feature>
<name>A0A4P9WK80_9FUNG</name>